<dbReference type="Proteomes" id="UP001383192">
    <property type="component" value="Unassembled WGS sequence"/>
</dbReference>
<comment type="caution">
    <text evidence="2">The sequence shown here is derived from an EMBL/GenBank/DDBJ whole genome shotgun (WGS) entry which is preliminary data.</text>
</comment>
<organism evidence="2 3">
    <name type="scientific">Paramarasmius palmivorus</name>
    <dbReference type="NCBI Taxonomy" id="297713"/>
    <lineage>
        <taxon>Eukaryota</taxon>
        <taxon>Fungi</taxon>
        <taxon>Dikarya</taxon>
        <taxon>Basidiomycota</taxon>
        <taxon>Agaricomycotina</taxon>
        <taxon>Agaricomycetes</taxon>
        <taxon>Agaricomycetidae</taxon>
        <taxon>Agaricales</taxon>
        <taxon>Marasmiineae</taxon>
        <taxon>Marasmiaceae</taxon>
        <taxon>Paramarasmius</taxon>
    </lineage>
</organism>
<feature type="compositionally biased region" description="Low complexity" evidence="1">
    <location>
        <begin position="164"/>
        <end position="182"/>
    </location>
</feature>
<dbReference type="EMBL" id="JAYKXP010000130">
    <property type="protein sequence ID" value="KAK7024208.1"/>
    <property type="molecule type" value="Genomic_DNA"/>
</dbReference>
<gene>
    <name evidence="2" type="ORF">VNI00_016516</name>
</gene>
<evidence type="ECO:0008006" key="4">
    <source>
        <dbReference type="Google" id="ProtNLM"/>
    </source>
</evidence>
<name>A0AAW0BF51_9AGAR</name>
<feature type="region of interest" description="Disordered" evidence="1">
    <location>
        <begin position="139"/>
        <end position="252"/>
    </location>
</feature>
<feature type="compositionally biased region" description="Basic and acidic residues" evidence="1">
    <location>
        <begin position="139"/>
        <end position="163"/>
    </location>
</feature>
<evidence type="ECO:0000313" key="2">
    <source>
        <dbReference type="EMBL" id="KAK7024208.1"/>
    </source>
</evidence>
<evidence type="ECO:0000313" key="3">
    <source>
        <dbReference type="Proteomes" id="UP001383192"/>
    </source>
</evidence>
<proteinExistence type="predicted"/>
<evidence type="ECO:0000256" key="1">
    <source>
        <dbReference type="SAM" id="MobiDB-lite"/>
    </source>
</evidence>
<protein>
    <recommendedName>
        <fullName evidence="4">SWIM-type domain-containing protein</fullName>
    </recommendedName>
</protein>
<dbReference type="AlphaFoldDB" id="A0AAW0BF51"/>
<keyword evidence="3" id="KW-1185">Reference proteome</keyword>
<accession>A0AAW0BF51</accession>
<sequence>MPTELDTELDTSLHCEDLGCALHALSELCTSSVTALVPDWLEWQDMRQAALFALIVEYRKEVNDIAVMSDEWVCSDTGMVHLLRIEKDIDSDQFGSLLRVDMDQIECRCGEELFSVPMVYHRCLYAALNQWEYEEEERQRASGDGEVSFEKVESDSESTHSEDNTSNGHDTSSSSKSSNSDDTSSDSETSHSDEDDEGPSTVNPAPPTLNLTASLPAQDDDPRPSKRRTYVDDGEDEFVDPIPTKRRKESEE</sequence>
<reference evidence="2 3" key="1">
    <citation type="submission" date="2024-01" db="EMBL/GenBank/DDBJ databases">
        <title>A draft genome for a cacao thread blight-causing isolate of Paramarasmius palmivorus.</title>
        <authorList>
            <person name="Baruah I.K."/>
            <person name="Bukari Y."/>
            <person name="Amoako-Attah I."/>
            <person name="Meinhardt L.W."/>
            <person name="Bailey B.A."/>
            <person name="Cohen S.P."/>
        </authorList>
    </citation>
    <scope>NUCLEOTIDE SEQUENCE [LARGE SCALE GENOMIC DNA]</scope>
    <source>
        <strain evidence="2 3">GH-12</strain>
    </source>
</reference>